<reference evidence="2 3" key="1">
    <citation type="journal article" date="2017" name="Nat. Microbiol.">
        <title>Natural product diversity associated with the nematode symbionts Photorhabdus and Xenorhabdus.</title>
        <authorList>
            <person name="Tobias N.J."/>
            <person name="Wolff H."/>
            <person name="Djahanschiri B."/>
            <person name="Grundmann F."/>
            <person name="Kronenwerth M."/>
            <person name="Shi Y.M."/>
            <person name="Simonyi S."/>
            <person name="Grun P."/>
            <person name="Shapiro-Ilan D."/>
            <person name="Pidot S.J."/>
            <person name="Stinear T.P."/>
            <person name="Ebersberger I."/>
            <person name="Bode H.B."/>
        </authorList>
    </citation>
    <scope>NUCLEOTIDE SEQUENCE [LARGE SCALE GENOMIC DNA]</scope>
    <source>
        <strain evidence="2 3">DSM 17902</strain>
    </source>
</reference>
<protein>
    <submittedName>
        <fullName evidence="2">Ectoine dioxygenase</fullName>
        <ecNumber evidence="2">1.14.11.-</ecNumber>
    </submittedName>
</protein>
<dbReference type="GO" id="GO:0016706">
    <property type="term" value="F:2-oxoglutarate-dependent dioxygenase activity"/>
    <property type="evidence" value="ECO:0007669"/>
    <property type="project" value="UniProtKB-ARBA"/>
</dbReference>
<dbReference type="GO" id="GO:0005506">
    <property type="term" value="F:iron ion binding"/>
    <property type="evidence" value="ECO:0007669"/>
    <property type="project" value="UniProtKB-ARBA"/>
</dbReference>
<evidence type="ECO:0000313" key="3">
    <source>
        <dbReference type="Proteomes" id="UP000221980"/>
    </source>
</evidence>
<comment type="cofactor">
    <cofactor evidence="1">
        <name>Fe(2+)</name>
        <dbReference type="ChEBI" id="CHEBI:29033"/>
    </cofactor>
</comment>
<keyword evidence="3" id="KW-1185">Reference proteome</keyword>
<evidence type="ECO:0000313" key="2">
    <source>
        <dbReference type="EMBL" id="PHM50723.1"/>
    </source>
</evidence>
<name>A0A2D0JWJ2_9GAMM</name>
<proteinExistence type="predicted"/>
<keyword evidence="2" id="KW-0560">Oxidoreductase</keyword>
<dbReference type="PANTHER" id="PTHR20883">
    <property type="entry name" value="PHYTANOYL-COA DIOXYGENASE DOMAIN CONTAINING 1"/>
    <property type="match status" value="1"/>
</dbReference>
<dbReference type="Pfam" id="PF05721">
    <property type="entry name" value="PhyH"/>
    <property type="match status" value="1"/>
</dbReference>
<keyword evidence="2" id="KW-0223">Dioxygenase</keyword>
<comment type="caution">
    <text evidence="2">The sequence shown here is derived from an EMBL/GenBank/DDBJ whole genome shotgun (WGS) entry which is preliminary data.</text>
</comment>
<organism evidence="2 3">
    <name type="scientific">Xenorhabdus miraniensis</name>
    <dbReference type="NCBI Taxonomy" id="351674"/>
    <lineage>
        <taxon>Bacteria</taxon>
        <taxon>Pseudomonadati</taxon>
        <taxon>Pseudomonadota</taxon>
        <taxon>Gammaproteobacteria</taxon>
        <taxon>Enterobacterales</taxon>
        <taxon>Morganellaceae</taxon>
        <taxon>Xenorhabdus</taxon>
    </lineage>
</organism>
<dbReference type="OrthoDB" id="9791262at2"/>
<dbReference type="PANTHER" id="PTHR20883:SF48">
    <property type="entry name" value="ECTOINE DIOXYGENASE"/>
    <property type="match status" value="1"/>
</dbReference>
<dbReference type="InterPro" id="IPR008775">
    <property type="entry name" value="Phytyl_CoA_dOase-like"/>
</dbReference>
<sequence>MLNIAPEGFSIEQWNAFKKNGFLIIKNALNSYDIEKYKNEIIKSCSFESQIDDNNSHMDRNIVENNSVFEELIDNKNHIGFIYDIYGEMIKLLLSQFFVRPPNGTSRNNWHIDGPRNLPFNVFSSLPLRVKVGYWLTDIPRINMGNLIYIPGSHYSQTFQEYNTHSPVSDEVNLLVEAGDITLMWGGLWHRVSENLSNITRYNIFLEYGPSWIQTSDRYVSDLDWAKKLSRERRIIMRAYDHPNYNIKPPAKDIPIYLTTDGDRSVFQKQVPEKLRKYVTSIEIMERKLFK</sequence>
<dbReference type="EC" id="1.14.11.-" evidence="2"/>
<dbReference type="RefSeq" id="WP_099112576.1">
    <property type="nucleotide sequence ID" value="NZ_CAWNQI010000001.1"/>
</dbReference>
<dbReference type="Gene3D" id="2.60.120.620">
    <property type="entry name" value="q2cbj1_9rhob like domain"/>
    <property type="match status" value="1"/>
</dbReference>
<accession>A0A2D0JWJ2</accession>
<dbReference type="AlphaFoldDB" id="A0A2D0JWJ2"/>
<dbReference type="EMBL" id="NITZ01000001">
    <property type="protein sequence ID" value="PHM50723.1"/>
    <property type="molecule type" value="Genomic_DNA"/>
</dbReference>
<gene>
    <name evidence="2" type="primary">ectD</name>
    <name evidence="2" type="ORF">Xmir_00125</name>
</gene>
<evidence type="ECO:0000256" key="1">
    <source>
        <dbReference type="ARBA" id="ARBA00001954"/>
    </source>
</evidence>
<dbReference type="SUPFAM" id="SSF51197">
    <property type="entry name" value="Clavaminate synthase-like"/>
    <property type="match status" value="1"/>
</dbReference>
<dbReference type="Proteomes" id="UP000221980">
    <property type="component" value="Unassembled WGS sequence"/>
</dbReference>